<name>A0A6I9SB81_ELAGV</name>
<feature type="transmembrane region" description="Helical" evidence="1">
    <location>
        <begin position="181"/>
        <end position="204"/>
    </location>
</feature>
<keyword evidence="1" id="KW-1133">Transmembrane helix</keyword>
<sequence length="319" mass="34879">MGKAIKITRRSIHAFFQSYHSFASTAALLVFPVSAATLLSQSLPLSSSPILRTISSRLRLLFEAAGFPASSQFFSLLNFKLSQAILTFISTLPFTLIFLILAKASVIQIIQEFPRRRLAPPPLSSLLHLYPSLLLTFLSNSLVILSANAAIFSILVVAFNIPDILHLSSNNSILVLSAASVILYSIVIANTMVACNLAIVISAMENSGGYLSILKALVLIRGRTATGITLALPASLSMAAVEALFQYRVMRPYHLSRKFSPSVIWEAFLITYIYSLLIVLDTIITCMFLRICKSESGSYWNGYDYQTDGEPEAKGALQA</sequence>
<keyword evidence="1" id="KW-0472">Membrane</keyword>
<feature type="transmembrane region" description="Helical" evidence="1">
    <location>
        <begin position="128"/>
        <end position="161"/>
    </location>
</feature>
<dbReference type="InParanoid" id="A0A6I9SB81"/>
<evidence type="ECO:0000313" key="3">
    <source>
        <dbReference type="RefSeq" id="XP_010936510.1"/>
    </source>
</evidence>
<evidence type="ECO:0000313" key="2">
    <source>
        <dbReference type="Proteomes" id="UP000504607"/>
    </source>
</evidence>
<proteinExistence type="predicted"/>
<dbReference type="AlphaFoldDB" id="A0A6I9SB81"/>
<dbReference type="GeneID" id="105056131"/>
<dbReference type="PANTHER" id="PTHR33133">
    <property type="entry name" value="OS08G0107100 PROTEIN-RELATED"/>
    <property type="match status" value="1"/>
</dbReference>
<feature type="transmembrane region" description="Helical" evidence="1">
    <location>
        <begin position="267"/>
        <end position="289"/>
    </location>
</feature>
<gene>
    <name evidence="3" type="primary">LOC105056131</name>
</gene>
<keyword evidence="2" id="KW-1185">Reference proteome</keyword>
<dbReference type="KEGG" id="egu:105056131"/>
<reference evidence="3" key="1">
    <citation type="submission" date="2025-08" db="UniProtKB">
        <authorList>
            <consortium name="RefSeq"/>
        </authorList>
    </citation>
    <scope>IDENTIFICATION</scope>
</reference>
<keyword evidence="1" id="KW-0812">Transmembrane</keyword>
<accession>A0A6I9SB81</accession>
<dbReference type="FunCoup" id="A0A6I9SB81">
    <property type="interactions" value="886"/>
</dbReference>
<dbReference type="PANTHER" id="PTHR33133:SF3">
    <property type="entry name" value="TRANSMEMBRANE PROTEIN"/>
    <property type="match status" value="1"/>
</dbReference>
<dbReference type="OrthoDB" id="687732at2759"/>
<organism evidence="2 3">
    <name type="scientific">Elaeis guineensis var. tenera</name>
    <name type="common">Oil palm</name>
    <dbReference type="NCBI Taxonomy" id="51953"/>
    <lineage>
        <taxon>Eukaryota</taxon>
        <taxon>Viridiplantae</taxon>
        <taxon>Streptophyta</taxon>
        <taxon>Embryophyta</taxon>
        <taxon>Tracheophyta</taxon>
        <taxon>Spermatophyta</taxon>
        <taxon>Magnoliopsida</taxon>
        <taxon>Liliopsida</taxon>
        <taxon>Arecaceae</taxon>
        <taxon>Arecoideae</taxon>
        <taxon>Cocoseae</taxon>
        <taxon>Elaeidinae</taxon>
        <taxon>Elaeis</taxon>
    </lineage>
</organism>
<evidence type="ECO:0000256" key="1">
    <source>
        <dbReference type="SAM" id="Phobius"/>
    </source>
</evidence>
<feature type="transmembrane region" description="Helical" evidence="1">
    <location>
        <begin position="225"/>
        <end position="247"/>
    </location>
</feature>
<dbReference type="Proteomes" id="UP000504607">
    <property type="component" value="Chromosome 13"/>
</dbReference>
<dbReference type="RefSeq" id="XP_010936510.1">
    <property type="nucleotide sequence ID" value="XM_010938208.3"/>
</dbReference>
<protein>
    <submittedName>
        <fullName evidence="3">Uncharacterized protein LOC105056131</fullName>
    </submittedName>
</protein>
<feature type="transmembrane region" description="Helical" evidence="1">
    <location>
        <begin position="84"/>
        <end position="107"/>
    </location>
</feature>